<gene>
    <name evidence="1" type="ORF">APLA_LOCUS4153</name>
</gene>
<evidence type="ECO:0000313" key="2">
    <source>
        <dbReference type="Proteomes" id="UP000494256"/>
    </source>
</evidence>
<dbReference type="OrthoDB" id="5818554at2759"/>
<name>A0A8S0Z989_ARCPL</name>
<sequence>MRIKFFKPNTPELVDGEDFSSGTIRNGSWRSIPTAGVDELMTPLSSNNYSQMQKICAIDMLTILSDQEKFHGKIE</sequence>
<proteinExistence type="predicted"/>
<accession>A0A8S0Z989</accession>
<dbReference type="EMBL" id="CADEBD010000286">
    <property type="protein sequence ID" value="CAB3229549.1"/>
    <property type="molecule type" value="Genomic_DNA"/>
</dbReference>
<organism evidence="1 2">
    <name type="scientific">Arctia plantaginis</name>
    <name type="common">Wood tiger moth</name>
    <name type="synonym">Phalaena plantaginis</name>
    <dbReference type="NCBI Taxonomy" id="874455"/>
    <lineage>
        <taxon>Eukaryota</taxon>
        <taxon>Metazoa</taxon>
        <taxon>Ecdysozoa</taxon>
        <taxon>Arthropoda</taxon>
        <taxon>Hexapoda</taxon>
        <taxon>Insecta</taxon>
        <taxon>Pterygota</taxon>
        <taxon>Neoptera</taxon>
        <taxon>Endopterygota</taxon>
        <taxon>Lepidoptera</taxon>
        <taxon>Glossata</taxon>
        <taxon>Ditrysia</taxon>
        <taxon>Noctuoidea</taxon>
        <taxon>Erebidae</taxon>
        <taxon>Arctiinae</taxon>
        <taxon>Arctia</taxon>
    </lineage>
</organism>
<dbReference type="Proteomes" id="UP000494256">
    <property type="component" value="Unassembled WGS sequence"/>
</dbReference>
<dbReference type="AlphaFoldDB" id="A0A8S0Z989"/>
<protein>
    <submittedName>
        <fullName evidence="1">Uncharacterized protein</fullName>
    </submittedName>
</protein>
<comment type="caution">
    <text evidence="1">The sequence shown here is derived from an EMBL/GenBank/DDBJ whole genome shotgun (WGS) entry which is preliminary data.</text>
</comment>
<evidence type="ECO:0000313" key="1">
    <source>
        <dbReference type="EMBL" id="CAB3229549.1"/>
    </source>
</evidence>
<reference evidence="1 2" key="1">
    <citation type="submission" date="2020-04" db="EMBL/GenBank/DDBJ databases">
        <authorList>
            <person name="Wallbank WR R."/>
            <person name="Pardo Diaz C."/>
            <person name="Kozak K."/>
            <person name="Martin S."/>
            <person name="Jiggins C."/>
            <person name="Moest M."/>
            <person name="Warren A I."/>
            <person name="Byers J.R.P. K."/>
            <person name="Montejo-Kovacevich G."/>
            <person name="Yen C E."/>
        </authorList>
    </citation>
    <scope>NUCLEOTIDE SEQUENCE [LARGE SCALE GENOMIC DNA]</scope>
</reference>